<feature type="transmembrane region" description="Helical" evidence="17">
    <location>
        <begin position="439"/>
        <end position="465"/>
    </location>
</feature>
<dbReference type="InterPro" id="IPR003593">
    <property type="entry name" value="AAA+_ATPase"/>
</dbReference>
<evidence type="ECO:0000259" key="19">
    <source>
        <dbReference type="PROSITE" id="PS50929"/>
    </source>
</evidence>
<dbReference type="Proteomes" id="UP000275356">
    <property type="component" value="Unassembled WGS sequence"/>
</dbReference>
<dbReference type="FunFam" id="3.40.50.300:FF:000221">
    <property type="entry name" value="Multidrug ABC transporter ATP-binding protein"/>
    <property type="match status" value="1"/>
</dbReference>
<comment type="caution">
    <text evidence="21">The sequence shown here is derived from an EMBL/GenBank/DDBJ whole genome shotgun (WGS) entry which is preliminary data.</text>
</comment>
<dbReference type="SUPFAM" id="SSF90123">
    <property type="entry name" value="ABC transporter transmembrane region"/>
    <property type="match status" value="1"/>
</dbReference>
<keyword evidence="8" id="KW-0547">Nucleotide-binding</keyword>
<dbReference type="Pfam" id="PF04954">
    <property type="entry name" value="SIP"/>
    <property type="match status" value="1"/>
</dbReference>
<dbReference type="InterPro" id="IPR007037">
    <property type="entry name" value="SIP_rossman_dom"/>
</dbReference>
<comment type="subunit">
    <text evidence="14">Forms a heterodimer with IrtB.</text>
</comment>
<evidence type="ECO:0000256" key="15">
    <source>
        <dbReference type="ARBA" id="ARBA00023488"/>
    </source>
</evidence>
<evidence type="ECO:0000256" key="6">
    <source>
        <dbReference type="ARBA" id="ARBA00022630"/>
    </source>
</evidence>
<dbReference type="GO" id="GO:0140359">
    <property type="term" value="F:ABC-type transporter activity"/>
    <property type="evidence" value="ECO:0007669"/>
    <property type="project" value="InterPro"/>
</dbReference>
<evidence type="ECO:0000256" key="11">
    <source>
        <dbReference type="ARBA" id="ARBA00022989"/>
    </source>
</evidence>
<feature type="compositionally biased region" description="Low complexity" evidence="16">
    <location>
        <begin position="269"/>
        <end position="310"/>
    </location>
</feature>
<dbReference type="PROSITE" id="PS50929">
    <property type="entry name" value="ABC_TM1F"/>
    <property type="match status" value="1"/>
</dbReference>
<keyword evidence="5" id="KW-0997">Cell inner membrane</keyword>
<dbReference type="InterPro" id="IPR039261">
    <property type="entry name" value="FNR_nucleotide-bd"/>
</dbReference>
<evidence type="ECO:0000256" key="1">
    <source>
        <dbReference type="ARBA" id="ARBA00001974"/>
    </source>
</evidence>
<dbReference type="InterPro" id="IPR003439">
    <property type="entry name" value="ABC_transporter-like_ATP-bd"/>
</dbReference>
<dbReference type="PROSITE" id="PS00211">
    <property type="entry name" value="ABC_TRANSPORTER_1"/>
    <property type="match status" value="1"/>
</dbReference>
<dbReference type="GO" id="GO:0005524">
    <property type="term" value="F:ATP binding"/>
    <property type="evidence" value="ECO:0007669"/>
    <property type="project" value="UniProtKB-KW"/>
</dbReference>
<dbReference type="InterPro" id="IPR017938">
    <property type="entry name" value="Riboflavin_synthase-like_b-brl"/>
</dbReference>
<evidence type="ECO:0000256" key="2">
    <source>
        <dbReference type="ARBA" id="ARBA00004429"/>
    </source>
</evidence>
<dbReference type="InterPro" id="IPR017927">
    <property type="entry name" value="FAD-bd_FR_type"/>
</dbReference>
<evidence type="ECO:0000256" key="4">
    <source>
        <dbReference type="ARBA" id="ARBA00022475"/>
    </source>
</evidence>
<dbReference type="PROSITE" id="PS51384">
    <property type="entry name" value="FAD_FR"/>
    <property type="match status" value="1"/>
</dbReference>
<keyword evidence="4" id="KW-1003">Cell membrane</keyword>
<keyword evidence="3" id="KW-0813">Transport</keyword>
<dbReference type="SUPFAM" id="SSF52540">
    <property type="entry name" value="P-loop containing nucleoside triphosphate hydrolases"/>
    <property type="match status" value="1"/>
</dbReference>
<dbReference type="InterPro" id="IPR013113">
    <property type="entry name" value="SIP_FAD-bd"/>
</dbReference>
<dbReference type="SMART" id="SM00382">
    <property type="entry name" value="AAA"/>
    <property type="match status" value="1"/>
</dbReference>
<dbReference type="GO" id="GO:0005886">
    <property type="term" value="C:plasma membrane"/>
    <property type="evidence" value="ECO:0007669"/>
    <property type="project" value="UniProtKB-SubCell"/>
</dbReference>
<dbReference type="InterPro" id="IPR039421">
    <property type="entry name" value="Type_1_exporter"/>
</dbReference>
<evidence type="ECO:0000256" key="16">
    <source>
        <dbReference type="SAM" id="MobiDB-lite"/>
    </source>
</evidence>
<evidence type="ECO:0000256" key="17">
    <source>
        <dbReference type="SAM" id="Phobius"/>
    </source>
</evidence>
<dbReference type="PROSITE" id="PS50893">
    <property type="entry name" value="ABC_TRANSPORTER_2"/>
    <property type="match status" value="1"/>
</dbReference>
<accession>A0A3N2D907</accession>
<protein>
    <recommendedName>
        <fullName evidence="15">Mycobactin import ATP-binding/permease protein IrtA</fullName>
    </recommendedName>
</protein>
<evidence type="ECO:0000256" key="7">
    <source>
        <dbReference type="ARBA" id="ARBA00022692"/>
    </source>
</evidence>
<dbReference type="RefSeq" id="WP_245967906.1">
    <property type="nucleotide sequence ID" value="NZ_RKHQ01000001.1"/>
</dbReference>
<keyword evidence="7 17" id="KW-0812">Transmembrane</keyword>
<dbReference type="PANTHER" id="PTHR24221">
    <property type="entry name" value="ATP-BINDING CASSETTE SUB-FAMILY B"/>
    <property type="match status" value="1"/>
</dbReference>
<sequence>MAKRGFTGAMMRGYGARDHVATVTGIERLAPHFVRLRFHSDTLLQDGNTVVAPTAYLRFWFPDHEGRDVEHQRGYTLSEADAATGDFAVDVVLHEPAGPASAWAQRAEIGTAIQVTALGSTRFDLPEELPAGYLLVGDAASIPAINAILGELPAEVPVELYLEEHDADDRLIPLAAHPRATVHWVPRRGETSLAAAIEARDWSDWYAWMAPESGSLKHLRTRLRDEFGFPRSEVHAQAYWYYGRAFGSNRSKAAPEPVPSAEVGPDAGAAASPSAASPSTDVRADPPADAVASDAAASAADTSEAGTTTSPRGRWRAQAGGRLLAPLRGTLVVAGVAQALVTLVQLAPFVLLVELSRLLLSGADAPSLWTVGLWAVGLMTAGVVGSSALLLWLHRVDARFARDLRQRLLGKLARLPLGWFDARGSGQVKQLVQDDTLALHYLVTHAVGDAVAAVVAPVAVLVYLVVVDWRIALLLLLPVLAYLVVMAIMVVQSGARTAEALRWAERMNVEAGAYLEGQPVVRVFGGAAASRFRARLQQYVTFLDDWQRPLTSQKAFIDLVTRPATFLLLICSLGTLLITTGRMDPVTLLPFLLLGTTFGPRLLGVGYGLSGLRTGLLAARRIQVTLDEPELETDDEAAPGTPAAAPPGRVELDGVGFSYRPGVPVLHDVSLTLEPGTVTALVGPSGSGKSTLAALLARFHDVGTGAIRIGGRDLRELTADELYTRVGFVFQQTQLVHGTVRENIALAVPDAHDEAVEAAARAAQLHERILRLPRGYDTVLGPDAALSGGERQRLTIARALLADTPVLVLDEATAFADPESEYLVQRALDRLTVGRTVVVIAHRLHTVTGVDRIVVLDHGRVAQTGTHAELLARDGRYRELWLAGEHARTTEPEPVLTAGASPLDSEVAR</sequence>
<feature type="transmembrane region" description="Helical" evidence="17">
    <location>
        <begin position="559"/>
        <end position="579"/>
    </location>
</feature>
<evidence type="ECO:0000259" key="20">
    <source>
        <dbReference type="PROSITE" id="PS51384"/>
    </source>
</evidence>
<feature type="domain" description="FAD-binding FR-type" evidence="20">
    <location>
        <begin position="16"/>
        <end position="126"/>
    </location>
</feature>
<name>A0A3N2D907_9MICO</name>
<evidence type="ECO:0000256" key="13">
    <source>
        <dbReference type="ARBA" id="ARBA00023455"/>
    </source>
</evidence>
<reference evidence="21 22" key="1">
    <citation type="submission" date="2018-11" db="EMBL/GenBank/DDBJ databases">
        <title>Sequencing the genomes of 1000 actinobacteria strains.</title>
        <authorList>
            <person name="Klenk H.-P."/>
        </authorList>
    </citation>
    <scope>NUCLEOTIDE SEQUENCE [LARGE SCALE GENOMIC DNA]</scope>
    <source>
        <strain evidence="21 22">DSM 13521</strain>
    </source>
</reference>
<dbReference type="GO" id="GO:0034040">
    <property type="term" value="F:ATPase-coupled lipid transmembrane transporter activity"/>
    <property type="evidence" value="ECO:0007669"/>
    <property type="project" value="TreeGrafter"/>
</dbReference>
<dbReference type="GO" id="GO:0016491">
    <property type="term" value="F:oxidoreductase activity"/>
    <property type="evidence" value="ECO:0007669"/>
    <property type="project" value="InterPro"/>
</dbReference>
<dbReference type="SUPFAM" id="SSF63380">
    <property type="entry name" value="Riboflavin synthase domain-like"/>
    <property type="match status" value="1"/>
</dbReference>
<feature type="transmembrane region" description="Helical" evidence="17">
    <location>
        <begin position="471"/>
        <end position="491"/>
    </location>
</feature>
<evidence type="ECO:0000256" key="12">
    <source>
        <dbReference type="ARBA" id="ARBA00023136"/>
    </source>
</evidence>
<keyword evidence="11 17" id="KW-1133">Transmembrane helix</keyword>
<evidence type="ECO:0000256" key="3">
    <source>
        <dbReference type="ARBA" id="ARBA00022448"/>
    </source>
</evidence>
<evidence type="ECO:0000256" key="10">
    <source>
        <dbReference type="ARBA" id="ARBA00022840"/>
    </source>
</evidence>
<evidence type="ECO:0000256" key="14">
    <source>
        <dbReference type="ARBA" id="ARBA00023467"/>
    </source>
</evidence>
<evidence type="ECO:0000256" key="8">
    <source>
        <dbReference type="ARBA" id="ARBA00022741"/>
    </source>
</evidence>
<gene>
    <name evidence="21" type="ORF">EDD28_0855</name>
</gene>
<keyword evidence="12 17" id="KW-0472">Membrane</keyword>
<evidence type="ECO:0000259" key="18">
    <source>
        <dbReference type="PROSITE" id="PS50893"/>
    </source>
</evidence>
<keyword evidence="6" id="KW-0285">Flavoprotein</keyword>
<evidence type="ECO:0000256" key="5">
    <source>
        <dbReference type="ARBA" id="ARBA00022519"/>
    </source>
</evidence>
<keyword evidence="9" id="KW-0274">FAD</keyword>
<feature type="transmembrane region" description="Helical" evidence="17">
    <location>
        <begin position="331"/>
        <end position="351"/>
    </location>
</feature>
<feature type="transmembrane region" description="Helical" evidence="17">
    <location>
        <begin position="371"/>
        <end position="393"/>
    </location>
</feature>
<evidence type="ECO:0000313" key="22">
    <source>
        <dbReference type="Proteomes" id="UP000275356"/>
    </source>
</evidence>
<dbReference type="Gene3D" id="1.20.1560.10">
    <property type="entry name" value="ABC transporter type 1, transmembrane domain"/>
    <property type="match status" value="1"/>
</dbReference>
<keyword evidence="22" id="KW-1185">Reference proteome</keyword>
<dbReference type="Pfam" id="PF00664">
    <property type="entry name" value="ABC_membrane"/>
    <property type="match status" value="1"/>
</dbReference>
<dbReference type="Gene3D" id="3.40.50.80">
    <property type="entry name" value="Nucleotide-binding domain of ferredoxin-NADP reductase (FNR) module"/>
    <property type="match status" value="1"/>
</dbReference>
<evidence type="ECO:0000313" key="21">
    <source>
        <dbReference type="EMBL" id="ROR96273.1"/>
    </source>
</evidence>
<proteinExistence type="inferred from homology"/>
<dbReference type="EMBL" id="RKHQ01000001">
    <property type="protein sequence ID" value="ROR96273.1"/>
    <property type="molecule type" value="Genomic_DNA"/>
</dbReference>
<feature type="domain" description="ABC transmembrane type-1" evidence="19">
    <location>
        <begin position="332"/>
        <end position="614"/>
    </location>
</feature>
<dbReference type="InterPro" id="IPR011527">
    <property type="entry name" value="ABC1_TM_dom"/>
</dbReference>
<dbReference type="InterPro" id="IPR027417">
    <property type="entry name" value="P-loop_NTPase"/>
</dbReference>
<dbReference type="InterPro" id="IPR036640">
    <property type="entry name" value="ABC1_TM_sf"/>
</dbReference>
<dbReference type="AlphaFoldDB" id="A0A3N2D907"/>
<evidence type="ECO:0000256" key="9">
    <source>
        <dbReference type="ARBA" id="ARBA00022827"/>
    </source>
</evidence>
<dbReference type="Pfam" id="PF00005">
    <property type="entry name" value="ABC_tran"/>
    <property type="match status" value="1"/>
</dbReference>
<comment type="subcellular location">
    <subcellularLocation>
        <location evidence="2">Cell inner membrane</location>
        <topology evidence="2">Multi-pass membrane protein</topology>
    </subcellularLocation>
</comment>
<comment type="similarity">
    <text evidence="13">Belongs to the ABC transporter superfamily. Siderophore-Fe(3+) uptake transporter (SIUT) (TC 3.A.1.21) family.</text>
</comment>
<dbReference type="Gene3D" id="2.40.30.10">
    <property type="entry name" value="Translation factors"/>
    <property type="match status" value="1"/>
</dbReference>
<dbReference type="PANTHER" id="PTHR24221:SF654">
    <property type="entry name" value="ATP-BINDING CASSETTE SUB-FAMILY B MEMBER 6"/>
    <property type="match status" value="1"/>
</dbReference>
<comment type="cofactor">
    <cofactor evidence="1">
        <name>FAD</name>
        <dbReference type="ChEBI" id="CHEBI:57692"/>
    </cofactor>
</comment>
<dbReference type="Pfam" id="PF08021">
    <property type="entry name" value="FAD_binding_9"/>
    <property type="match status" value="1"/>
</dbReference>
<keyword evidence="10 21" id="KW-0067">ATP-binding</keyword>
<feature type="region of interest" description="Disordered" evidence="16">
    <location>
        <begin position="252"/>
        <end position="315"/>
    </location>
</feature>
<dbReference type="Gene3D" id="3.40.50.300">
    <property type="entry name" value="P-loop containing nucleotide triphosphate hydrolases"/>
    <property type="match status" value="1"/>
</dbReference>
<dbReference type="CDD" id="cd06193">
    <property type="entry name" value="siderophore_interacting"/>
    <property type="match status" value="1"/>
</dbReference>
<dbReference type="GO" id="GO:0016887">
    <property type="term" value="F:ATP hydrolysis activity"/>
    <property type="evidence" value="ECO:0007669"/>
    <property type="project" value="InterPro"/>
</dbReference>
<dbReference type="InterPro" id="IPR017871">
    <property type="entry name" value="ABC_transporter-like_CS"/>
</dbReference>
<feature type="domain" description="ABC transporter" evidence="18">
    <location>
        <begin position="650"/>
        <end position="883"/>
    </location>
</feature>
<organism evidence="21 22">
    <name type="scientific">Salana multivorans</name>
    <dbReference type="NCBI Taxonomy" id="120377"/>
    <lineage>
        <taxon>Bacteria</taxon>
        <taxon>Bacillati</taxon>
        <taxon>Actinomycetota</taxon>
        <taxon>Actinomycetes</taxon>
        <taxon>Micrococcales</taxon>
        <taxon>Beutenbergiaceae</taxon>
        <taxon>Salana</taxon>
    </lineage>
</organism>